<name>A0A0D2F5U9_9EURO</name>
<dbReference type="RefSeq" id="XP_013285850.1">
    <property type="nucleotide sequence ID" value="XM_013430396.1"/>
</dbReference>
<feature type="compositionally biased region" description="Basic and acidic residues" evidence="1">
    <location>
        <begin position="46"/>
        <end position="61"/>
    </location>
</feature>
<gene>
    <name evidence="2" type="ORF">Z517_05069</name>
</gene>
<dbReference type="AlphaFoldDB" id="A0A0D2F5U9"/>
<evidence type="ECO:0000313" key="2">
    <source>
        <dbReference type="EMBL" id="KIW82042.1"/>
    </source>
</evidence>
<accession>A0A0D2F5U9</accession>
<keyword evidence="3" id="KW-1185">Reference proteome</keyword>
<feature type="region of interest" description="Disordered" evidence="1">
    <location>
        <begin position="1"/>
        <end position="61"/>
    </location>
</feature>
<dbReference type="EMBL" id="KN846971">
    <property type="protein sequence ID" value="KIW82042.1"/>
    <property type="molecule type" value="Genomic_DNA"/>
</dbReference>
<organism evidence="2 3">
    <name type="scientific">Fonsecaea pedrosoi CBS 271.37</name>
    <dbReference type="NCBI Taxonomy" id="1442368"/>
    <lineage>
        <taxon>Eukaryota</taxon>
        <taxon>Fungi</taxon>
        <taxon>Dikarya</taxon>
        <taxon>Ascomycota</taxon>
        <taxon>Pezizomycotina</taxon>
        <taxon>Eurotiomycetes</taxon>
        <taxon>Chaetothyriomycetidae</taxon>
        <taxon>Chaetothyriales</taxon>
        <taxon>Herpotrichiellaceae</taxon>
        <taxon>Fonsecaea</taxon>
    </lineage>
</organism>
<protein>
    <submittedName>
        <fullName evidence="2">Uncharacterized protein</fullName>
    </submittedName>
</protein>
<dbReference type="HOGENOM" id="CLU_1120212_0_0_1"/>
<evidence type="ECO:0000256" key="1">
    <source>
        <dbReference type="SAM" id="MobiDB-lite"/>
    </source>
</evidence>
<dbReference type="GeneID" id="25304559"/>
<reference evidence="2 3" key="1">
    <citation type="submission" date="2015-01" db="EMBL/GenBank/DDBJ databases">
        <title>The Genome Sequence of Fonsecaea pedrosoi CBS 271.37.</title>
        <authorList>
            <consortium name="The Broad Institute Genomics Platform"/>
            <person name="Cuomo C."/>
            <person name="de Hoog S."/>
            <person name="Gorbushina A."/>
            <person name="Stielow B."/>
            <person name="Teixiera M."/>
            <person name="Abouelleil A."/>
            <person name="Chapman S.B."/>
            <person name="Priest M."/>
            <person name="Young S.K."/>
            <person name="Wortman J."/>
            <person name="Nusbaum C."/>
            <person name="Birren B."/>
        </authorList>
    </citation>
    <scope>NUCLEOTIDE SEQUENCE [LARGE SCALE GENOMIC DNA]</scope>
    <source>
        <strain evidence="2 3">CBS 271.37</strain>
    </source>
</reference>
<dbReference type="Proteomes" id="UP000053029">
    <property type="component" value="Unassembled WGS sequence"/>
</dbReference>
<dbReference type="VEuPathDB" id="FungiDB:Z517_05069"/>
<evidence type="ECO:0000313" key="3">
    <source>
        <dbReference type="Proteomes" id="UP000053029"/>
    </source>
</evidence>
<sequence length="248" mass="28256">MSETELPPSLVDDEGNFPTIPTNPEDENPDRTFGATASKLLRANPKIKDSKGKPLSDSFKDVDPRSLPGAFFFMKVTPKKKEGSSKEPELKGQFDALAYDPYFSFEENTDAIKKRYLEQPPYLENLTNRDTKDNFVSVEGDRNALSGLFGANPTAYSKTDWYFDQPIQLTLAFKANNWGHGNPVGFAWTSGSAQTIEIDKTSPTHQFRRLFRRKAEWRYGFQANVDKFTDHVYLVEYYTVPVNPVKWT</sequence>
<proteinExistence type="predicted"/>